<accession>A0A814U3C0</accession>
<dbReference type="AlphaFoldDB" id="A0A814U3C0"/>
<dbReference type="Proteomes" id="UP000663829">
    <property type="component" value="Unassembled WGS sequence"/>
</dbReference>
<reference evidence="2" key="1">
    <citation type="submission" date="2021-02" db="EMBL/GenBank/DDBJ databases">
        <authorList>
            <person name="Nowell W R."/>
        </authorList>
    </citation>
    <scope>NUCLEOTIDE SEQUENCE</scope>
</reference>
<protein>
    <submittedName>
        <fullName evidence="2">Uncharacterized protein</fullName>
    </submittedName>
</protein>
<evidence type="ECO:0000256" key="1">
    <source>
        <dbReference type="SAM" id="MobiDB-lite"/>
    </source>
</evidence>
<evidence type="ECO:0000313" key="3">
    <source>
        <dbReference type="EMBL" id="CAF3932773.1"/>
    </source>
</evidence>
<keyword evidence="4" id="KW-1185">Reference proteome</keyword>
<gene>
    <name evidence="2" type="ORF">GPM918_LOCUS22080</name>
    <name evidence="3" type="ORF">SRO942_LOCUS22078</name>
</gene>
<feature type="region of interest" description="Disordered" evidence="1">
    <location>
        <begin position="1"/>
        <end position="23"/>
    </location>
</feature>
<organism evidence="2 4">
    <name type="scientific">Didymodactylos carnosus</name>
    <dbReference type="NCBI Taxonomy" id="1234261"/>
    <lineage>
        <taxon>Eukaryota</taxon>
        <taxon>Metazoa</taxon>
        <taxon>Spiralia</taxon>
        <taxon>Gnathifera</taxon>
        <taxon>Rotifera</taxon>
        <taxon>Eurotatoria</taxon>
        <taxon>Bdelloidea</taxon>
        <taxon>Philodinida</taxon>
        <taxon>Philodinidae</taxon>
        <taxon>Didymodactylos</taxon>
    </lineage>
</organism>
<name>A0A814U3C0_9BILA</name>
<comment type="caution">
    <text evidence="2">The sequence shown here is derived from an EMBL/GenBank/DDBJ whole genome shotgun (WGS) entry which is preliminary data.</text>
</comment>
<dbReference type="EMBL" id="CAJNOQ010007451">
    <property type="protein sequence ID" value="CAF1169015.1"/>
    <property type="molecule type" value="Genomic_DNA"/>
</dbReference>
<dbReference type="EMBL" id="CAJOBC010007451">
    <property type="protein sequence ID" value="CAF3932773.1"/>
    <property type="molecule type" value="Genomic_DNA"/>
</dbReference>
<proteinExistence type="predicted"/>
<sequence>MAENIIPRDALPPTGKAADKTKTDLTTVDDRLNKIPNRILNLQHMNELGTIENANSFIHRDELILIYIPGIDCNWSPKYKLSLIRTLLIRILHIC</sequence>
<dbReference type="Proteomes" id="UP000681722">
    <property type="component" value="Unassembled WGS sequence"/>
</dbReference>
<evidence type="ECO:0000313" key="2">
    <source>
        <dbReference type="EMBL" id="CAF1169015.1"/>
    </source>
</evidence>
<evidence type="ECO:0000313" key="4">
    <source>
        <dbReference type="Proteomes" id="UP000663829"/>
    </source>
</evidence>